<dbReference type="Proteomes" id="UP000034544">
    <property type="component" value="Unassembled WGS sequence"/>
</dbReference>
<keyword evidence="5" id="KW-0067">ATP-binding</keyword>
<organism evidence="11 12">
    <name type="scientific">candidate division WWE3 bacterium GW2011_GWE1_41_27</name>
    <dbReference type="NCBI Taxonomy" id="1619131"/>
    <lineage>
        <taxon>Bacteria</taxon>
        <taxon>Katanobacteria</taxon>
    </lineage>
</organism>
<dbReference type="InterPro" id="IPR006195">
    <property type="entry name" value="aa-tRNA-synth_II"/>
</dbReference>
<proteinExistence type="predicted"/>
<dbReference type="PATRIC" id="fig|1619131.3.peg.591"/>
<dbReference type="EC" id="6.1.1.15" evidence="1"/>
<evidence type="ECO:0000256" key="7">
    <source>
        <dbReference type="ARBA" id="ARBA00023146"/>
    </source>
</evidence>
<sequence length="421" mass="47473">MVYNMAMRYSQTIGKTLKEAPKDETSKNAQLLTRAGYINKEMAGVYAFLPLGLKTLNKIVDIIREEIVAVGGQELQMTALQNPDSWKKSGRWGDDVVDIWFKTKLKNDTEIGLGTTHEEPLAALMSRQINSYKDLPSYPFQIQTKFRNEVRAKNGLLRTREFLMKDLYSFNSNEEDLDAFYGKVTEAYFKIFSRAGIGEQTYLTFASGGTFSKYSHEFQTVCDSGEDTIYIDRKKKIGINKEVLTDEVLNDLVVKKEDLEEVRAIEVGNIFKQKTRFSEPLGLFFTDEEGKRKPVIMGAYGIGPARLMATVVELFGDDKGLVWPESIAPAKLHLVGLNLEDEGTAEIAETVYKTLLQSNIEVLFDDREDATAGTKFSDADLIGIPYRAVVSKKNGTKIELKKRSEEKADLLTLEELLQKLS</sequence>
<evidence type="ECO:0000256" key="1">
    <source>
        <dbReference type="ARBA" id="ARBA00012831"/>
    </source>
</evidence>
<dbReference type="InterPro" id="IPR044140">
    <property type="entry name" value="ProRS_anticodon_short"/>
</dbReference>
<dbReference type="AlphaFoldDB" id="A0A0G0W0K5"/>
<gene>
    <name evidence="11" type="ORF">UU59_C0029G0004</name>
</gene>
<dbReference type="SUPFAM" id="SSF52954">
    <property type="entry name" value="Class II aaRS ABD-related"/>
    <property type="match status" value="1"/>
</dbReference>
<evidence type="ECO:0000256" key="4">
    <source>
        <dbReference type="ARBA" id="ARBA00022741"/>
    </source>
</evidence>
<dbReference type="GO" id="GO:0004827">
    <property type="term" value="F:proline-tRNA ligase activity"/>
    <property type="evidence" value="ECO:0007669"/>
    <property type="project" value="UniProtKB-EC"/>
</dbReference>
<keyword evidence="6" id="KW-0648">Protein biosynthesis</keyword>
<protein>
    <recommendedName>
        <fullName evidence="2">Proline--tRNA ligase</fullName>
        <ecNumber evidence="1">6.1.1.15</ecNumber>
    </recommendedName>
    <alternativeName>
        <fullName evidence="8">Prolyl-tRNA synthetase</fullName>
    </alternativeName>
</protein>
<dbReference type="Gene3D" id="3.30.930.10">
    <property type="entry name" value="Bira Bifunctional Protein, Domain 2"/>
    <property type="match status" value="1"/>
</dbReference>
<dbReference type="InterPro" id="IPR004154">
    <property type="entry name" value="Anticodon-bd"/>
</dbReference>
<dbReference type="Gene3D" id="3.40.50.800">
    <property type="entry name" value="Anticodon-binding domain"/>
    <property type="match status" value="1"/>
</dbReference>
<evidence type="ECO:0000256" key="2">
    <source>
        <dbReference type="ARBA" id="ARBA00019110"/>
    </source>
</evidence>
<comment type="catalytic activity">
    <reaction evidence="9">
        <text>tRNA(Pro) + L-proline + ATP = L-prolyl-tRNA(Pro) + AMP + diphosphate</text>
        <dbReference type="Rhea" id="RHEA:14305"/>
        <dbReference type="Rhea" id="RHEA-COMP:9700"/>
        <dbReference type="Rhea" id="RHEA-COMP:9702"/>
        <dbReference type="ChEBI" id="CHEBI:30616"/>
        <dbReference type="ChEBI" id="CHEBI:33019"/>
        <dbReference type="ChEBI" id="CHEBI:60039"/>
        <dbReference type="ChEBI" id="CHEBI:78442"/>
        <dbReference type="ChEBI" id="CHEBI:78532"/>
        <dbReference type="ChEBI" id="CHEBI:456215"/>
        <dbReference type="EC" id="6.1.1.15"/>
    </reaction>
</comment>
<evidence type="ECO:0000313" key="12">
    <source>
        <dbReference type="Proteomes" id="UP000034544"/>
    </source>
</evidence>
<name>A0A0G0W0K5_UNCKA</name>
<keyword evidence="7 11" id="KW-0030">Aminoacyl-tRNA synthetase</keyword>
<dbReference type="GO" id="GO:0005829">
    <property type="term" value="C:cytosol"/>
    <property type="evidence" value="ECO:0007669"/>
    <property type="project" value="TreeGrafter"/>
</dbReference>
<evidence type="ECO:0000313" key="11">
    <source>
        <dbReference type="EMBL" id="KKS06544.1"/>
    </source>
</evidence>
<accession>A0A0G0W0K5</accession>
<evidence type="ECO:0000256" key="6">
    <source>
        <dbReference type="ARBA" id="ARBA00022917"/>
    </source>
</evidence>
<evidence type="ECO:0000259" key="10">
    <source>
        <dbReference type="PROSITE" id="PS50862"/>
    </source>
</evidence>
<dbReference type="InterPro" id="IPR002314">
    <property type="entry name" value="aa-tRNA-synt_IIb"/>
</dbReference>
<feature type="domain" description="Aminoacyl-transfer RNA synthetases class-II family profile" evidence="10">
    <location>
        <begin position="44"/>
        <end position="324"/>
    </location>
</feature>
<comment type="caution">
    <text evidence="11">The sequence shown here is derived from an EMBL/GenBank/DDBJ whole genome shotgun (WGS) entry which is preliminary data.</text>
</comment>
<dbReference type="InterPro" id="IPR050062">
    <property type="entry name" value="Pro-tRNA_synthetase"/>
</dbReference>
<reference evidence="11 12" key="1">
    <citation type="journal article" date="2015" name="Nature">
        <title>rRNA introns, odd ribosomes, and small enigmatic genomes across a large radiation of phyla.</title>
        <authorList>
            <person name="Brown C.T."/>
            <person name="Hug L.A."/>
            <person name="Thomas B.C."/>
            <person name="Sharon I."/>
            <person name="Castelle C.J."/>
            <person name="Singh A."/>
            <person name="Wilkins M.J."/>
            <person name="Williams K.H."/>
            <person name="Banfield J.F."/>
        </authorList>
    </citation>
    <scope>NUCLEOTIDE SEQUENCE [LARGE SCALE GENOMIC DNA]</scope>
</reference>
<dbReference type="PRINTS" id="PR01046">
    <property type="entry name" value="TRNASYNTHPRO"/>
</dbReference>
<dbReference type="PROSITE" id="PS50862">
    <property type="entry name" value="AA_TRNA_LIGASE_II"/>
    <property type="match status" value="1"/>
</dbReference>
<dbReference type="CDD" id="cd00861">
    <property type="entry name" value="ProRS_anticodon_short"/>
    <property type="match status" value="1"/>
</dbReference>
<evidence type="ECO:0000256" key="9">
    <source>
        <dbReference type="ARBA" id="ARBA00047671"/>
    </source>
</evidence>
<dbReference type="GO" id="GO:0005524">
    <property type="term" value="F:ATP binding"/>
    <property type="evidence" value="ECO:0007669"/>
    <property type="project" value="UniProtKB-KW"/>
</dbReference>
<dbReference type="Pfam" id="PF03129">
    <property type="entry name" value="HGTP_anticodon"/>
    <property type="match status" value="1"/>
</dbReference>
<dbReference type="SUPFAM" id="SSF55681">
    <property type="entry name" value="Class II aaRS and biotin synthetases"/>
    <property type="match status" value="1"/>
</dbReference>
<dbReference type="InterPro" id="IPR045864">
    <property type="entry name" value="aa-tRNA-synth_II/BPL/LPL"/>
</dbReference>
<keyword evidence="4" id="KW-0547">Nucleotide-binding</keyword>
<dbReference type="Pfam" id="PF00587">
    <property type="entry name" value="tRNA-synt_2b"/>
    <property type="match status" value="1"/>
</dbReference>
<evidence type="ECO:0000256" key="3">
    <source>
        <dbReference type="ARBA" id="ARBA00022598"/>
    </source>
</evidence>
<dbReference type="InterPro" id="IPR002316">
    <property type="entry name" value="Pro-tRNA-ligase_IIa"/>
</dbReference>
<evidence type="ECO:0000256" key="8">
    <source>
        <dbReference type="ARBA" id="ARBA00029731"/>
    </source>
</evidence>
<dbReference type="EMBL" id="LCBF01000029">
    <property type="protein sequence ID" value="KKS06544.1"/>
    <property type="molecule type" value="Genomic_DNA"/>
</dbReference>
<evidence type="ECO:0000256" key="5">
    <source>
        <dbReference type="ARBA" id="ARBA00022840"/>
    </source>
</evidence>
<dbReference type="InterPro" id="IPR036621">
    <property type="entry name" value="Anticodon-bd_dom_sf"/>
</dbReference>
<dbReference type="GO" id="GO:0006433">
    <property type="term" value="P:prolyl-tRNA aminoacylation"/>
    <property type="evidence" value="ECO:0007669"/>
    <property type="project" value="InterPro"/>
</dbReference>
<dbReference type="PANTHER" id="PTHR42753">
    <property type="entry name" value="MITOCHONDRIAL RIBOSOME PROTEIN L39/PROLYL-TRNA LIGASE FAMILY MEMBER"/>
    <property type="match status" value="1"/>
</dbReference>
<keyword evidence="3" id="KW-0436">Ligase</keyword>
<dbReference type="PANTHER" id="PTHR42753:SF2">
    <property type="entry name" value="PROLINE--TRNA LIGASE"/>
    <property type="match status" value="1"/>
</dbReference>